<evidence type="ECO:0000313" key="2">
    <source>
        <dbReference type="EMBL" id="QNV40629.1"/>
    </source>
</evidence>
<protein>
    <recommendedName>
        <fullName evidence="4">Recombinase RecT</fullName>
    </recommendedName>
</protein>
<dbReference type="KEGG" id="rama:IDM48_04295"/>
<reference evidence="2 3" key="1">
    <citation type="submission" date="2020-09" db="EMBL/GenBank/DDBJ databases">
        <title>Investigation of environmental microbe.</title>
        <authorList>
            <person name="Ou Y."/>
            <person name="Kang Q."/>
        </authorList>
    </citation>
    <scope>NUCLEOTIDE SEQUENCE [LARGE SCALE GENOMIC DNA]</scope>
    <source>
        <strain evidence="2 3">KJZ-9</strain>
    </source>
</reference>
<dbReference type="RefSeq" id="WP_190618198.1">
    <property type="nucleotide sequence ID" value="NZ_CP061538.1"/>
</dbReference>
<dbReference type="AlphaFoldDB" id="A0A7H2BLT3"/>
<evidence type="ECO:0008006" key="4">
    <source>
        <dbReference type="Google" id="ProtNLM"/>
    </source>
</evidence>
<keyword evidence="3" id="KW-1185">Reference proteome</keyword>
<sequence>MTEIEKVEAHEITPVQPTKPGDLGYLQEYAKDLTSAYTVAKTIANTSFTPAHFRGKPEEAATAMLYGGALGLNPIHAVKGIYAVHGTPALYADTMLAVALQAGHQIERVEATEQMVKYRAKRRGSDNWQEVVWTIQRAERAGYTSNKKYQTDPIGMLSAKCKSEAAKLVAADALMGLYSVEDLELEELDTAVVSQPEPVKKPRKTIQRKQVNDEPNSEPGASRAEDTGNVEQDS</sequence>
<name>A0A7H2BLT3_9MICC</name>
<evidence type="ECO:0000256" key="1">
    <source>
        <dbReference type="SAM" id="MobiDB-lite"/>
    </source>
</evidence>
<gene>
    <name evidence="2" type="ORF">IDM48_04295</name>
</gene>
<evidence type="ECO:0000313" key="3">
    <source>
        <dbReference type="Proteomes" id="UP000516421"/>
    </source>
</evidence>
<organism evidence="2 3">
    <name type="scientific">Rothia amarae</name>
    <dbReference type="NCBI Taxonomy" id="169480"/>
    <lineage>
        <taxon>Bacteria</taxon>
        <taxon>Bacillati</taxon>
        <taxon>Actinomycetota</taxon>
        <taxon>Actinomycetes</taxon>
        <taxon>Micrococcales</taxon>
        <taxon>Micrococcaceae</taxon>
        <taxon>Rothia</taxon>
    </lineage>
</organism>
<accession>A0A7H2BLT3</accession>
<feature type="region of interest" description="Disordered" evidence="1">
    <location>
        <begin position="194"/>
        <end position="234"/>
    </location>
</feature>
<dbReference type="EMBL" id="CP061538">
    <property type="protein sequence ID" value="QNV40629.1"/>
    <property type="molecule type" value="Genomic_DNA"/>
</dbReference>
<proteinExistence type="predicted"/>
<dbReference type="Proteomes" id="UP000516421">
    <property type="component" value="Chromosome"/>
</dbReference>